<dbReference type="PROSITE" id="PS50164">
    <property type="entry name" value="GIY_YIG"/>
    <property type="match status" value="1"/>
</dbReference>
<dbReference type="Gene3D" id="3.40.1440.10">
    <property type="entry name" value="GIY-YIG endonuclease"/>
    <property type="match status" value="1"/>
</dbReference>
<dbReference type="CDD" id="cd10449">
    <property type="entry name" value="GIY-YIG_SLX1_like"/>
    <property type="match status" value="1"/>
</dbReference>
<evidence type="ECO:0000313" key="2">
    <source>
        <dbReference type="EMBL" id="MCA9387357.1"/>
    </source>
</evidence>
<dbReference type="AlphaFoldDB" id="A0A955RMG6"/>
<reference evidence="2" key="1">
    <citation type="submission" date="2020-04" db="EMBL/GenBank/DDBJ databases">
        <authorList>
            <person name="Zhang T."/>
        </authorList>
    </citation>
    <scope>NUCLEOTIDE SEQUENCE</scope>
    <source>
        <strain evidence="2">HKST-UBA09</strain>
    </source>
</reference>
<gene>
    <name evidence="2" type="ORF">KC669_04960</name>
</gene>
<organism evidence="2 3">
    <name type="scientific">Candidatus Dojkabacteria bacterium</name>
    <dbReference type="NCBI Taxonomy" id="2099670"/>
    <lineage>
        <taxon>Bacteria</taxon>
        <taxon>Candidatus Dojkabacteria</taxon>
    </lineage>
</organism>
<name>A0A955RMG6_9BACT</name>
<accession>A0A955RMG6</accession>
<dbReference type="Pfam" id="PF01541">
    <property type="entry name" value="GIY-YIG"/>
    <property type="match status" value="1"/>
</dbReference>
<feature type="domain" description="GIY-YIG" evidence="1">
    <location>
        <begin position="4"/>
        <end position="84"/>
    </location>
</feature>
<protein>
    <submittedName>
        <fullName evidence="2">GIY-YIG nuclease family protein</fullName>
    </submittedName>
</protein>
<dbReference type="InterPro" id="IPR000305">
    <property type="entry name" value="GIY-YIG_endonuc"/>
</dbReference>
<dbReference type="SUPFAM" id="SSF82771">
    <property type="entry name" value="GIY-YIG endonuclease"/>
    <property type="match status" value="1"/>
</dbReference>
<evidence type="ECO:0000259" key="1">
    <source>
        <dbReference type="PROSITE" id="PS50164"/>
    </source>
</evidence>
<comment type="caution">
    <text evidence="2">The sequence shown here is derived from an EMBL/GenBank/DDBJ whole genome shotgun (WGS) entry which is preliminary data.</text>
</comment>
<dbReference type="Proteomes" id="UP000714915">
    <property type="component" value="Unassembled WGS sequence"/>
</dbReference>
<sequence length="94" mass="11292">MKQKFFYCYILYSSKLNQSYVGYTSNLKQRLVDHHNNPTRTTARADDWKLVWYASFRSKELAEKFEKYLKTGNGRVFMRKRLIGNLVEVNDNKE</sequence>
<dbReference type="EMBL" id="JAGQLF010000097">
    <property type="protein sequence ID" value="MCA9387357.1"/>
    <property type="molecule type" value="Genomic_DNA"/>
</dbReference>
<proteinExistence type="predicted"/>
<reference evidence="2" key="2">
    <citation type="journal article" date="2021" name="Microbiome">
        <title>Successional dynamics and alternative stable states in a saline activated sludge microbial community over 9 years.</title>
        <authorList>
            <person name="Wang Y."/>
            <person name="Ye J."/>
            <person name="Ju F."/>
            <person name="Liu L."/>
            <person name="Boyd J.A."/>
            <person name="Deng Y."/>
            <person name="Parks D.H."/>
            <person name="Jiang X."/>
            <person name="Yin X."/>
            <person name="Woodcroft B.J."/>
            <person name="Tyson G.W."/>
            <person name="Hugenholtz P."/>
            <person name="Polz M.F."/>
            <person name="Zhang T."/>
        </authorList>
    </citation>
    <scope>NUCLEOTIDE SEQUENCE</scope>
    <source>
        <strain evidence="2">HKST-UBA09</strain>
    </source>
</reference>
<evidence type="ECO:0000313" key="3">
    <source>
        <dbReference type="Proteomes" id="UP000714915"/>
    </source>
</evidence>
<dbReference type="InterPro" id="IPR035901">
    <property type="entry name" value="GIY-YIG_endonuc_sf"/>
</dbReference>